<accession>A0A8X6I0I6</accession>
<organism evidence="2 3">
    <name type="scientific">Trichonephila clavata</name>
    <name type="common">Joro spider</name>
    <name type="synonym">Nephila clavata</name>
    <dbReference type="NCBI Taxonomy" id="2740835"/>
    <lineage>
        <taxon>Eukaryota</taxon>
        <taxon>Metazoa</taxon>
        <taxon>Ecdysozoa</taxon>
        <taxon>Arthropoda</taxon>
        <taxon>Chelicerata</taxon>
        <taxon>Arachnida</taxon>
        <taxon>Araneae</taxon>
        <taxon>Araneomorphae</taxon>
        <taxon>Entelegynae</taxon>
        <taxon>Araneoidea</taxon>
        <taxon>Nephilidae</taxon>
        <taxon>Trichonephila</taxon>
    </lineage>
</organism>
<evidence type="ECO:0000256" key="1">
    <source>
        <dbReference type="SAM" id="MobiDB-lite"/>
    </source>
</evidence>
<protein>
    <submittedName>
        <fullName evidence="2">Uncharacterized protein</fullName>
    </submittedName>
</protein>
<dbReference type="Proteomes" id="UP000887116">
    <property type="component" value="Unassembled WGS sequence"/>
</dbReference>
<evidence type="ECO:0000313" key="2">
    <source>
        <dbReference type="EMBL" id="GFR33496.1"/>
    </source>
</evidence>
<feature type="compositionally biased region" description="Polar residues" evidence="1">
    <location>
        <begin position="114"/>
        <end position="132"/>
    </location>
</feature>
<feature type="compositionally biased region" description="Basic and acidic residues" evidence="1">
    <location>
        <begin position="30"/>
        <end position="44"/>
    </location>
</feature>
<proteinExistence type="predicted"/>
<gene>
    <name evidence="2" type="ORF">TNCT_171171</name>
</gene>
<sequence length="143" mass="15416">MSSVSNIGLKADSNAKQGTRIVPPVLVKSVAKEKVVSSENRKQSVEQTDENILSTLPIDNRTCSNVENLSSSQKALGNTKDQTGYSKQQLSNKMIDITMLAKEDAEHLEGNGEIKTSSSATSMSDRQSSGATTKGKLFFFNNS</sequence>
<feature type="region of interest" description="Disordered" evidence="1">
    <location>
        <begin position="107"/>
        <end position="143"/>
    </location>
</feature>
<comment type="caution">
    <text evidence="2">The sequence shown here is derived from an EMBL/GenBank/DDBJ whole genome shotgun (WGS) entry which is preliminary data.</text>
</comment>
<keyword evidence="3" id="KW-1185">Reference proteome</keyword>
<dbReference type="EMBL" id="BMAO01019870">
    <property type="protein sequence ID" value="GFR33496.1"/>
    <property type="molecule type" value="Genomic_DNA"/>
</dbReference>
<reference evidence="2" key="1">
    <citation type="submission" date="2020-07" db="EMBL/GenBank/DDBJ databases">
        <title>Multicomponent nature underlies the extraordinary mechanical properties of spider dragline silk.</title>
        <authorList>
            <person name="Kono N."/>
            <person name="Nakamura H."/>
            <person name="Mori M."/>
            <person name="Yoshida Y."/>
            <person name="Ohtoshi R."/>
            <person name="Malay A.D."/>
            <person name="Moran D.A.P."/>
            <person name="Tomita M."/>
            <person name="Numata K."/>
            <person name="Arakawa K."/>
        </authorList>
    </citation>
    <scope>NUCLEOTIDE SEQUENCE</scope>
</reference>
<evidence type="ECO:0000313" key="3">
    <source>
        <dbReference type="Proteomes" id="UP000887116"/>
    </source>
</evidence>
<dbReference type="AlphaFoldDB" id="A0A8X6I0I6"/>
<name>A0A8X6I0I6_TRICU</name>
<dbReference type="OrthoDB" id="6410459at2759"/>
<feature type="region of interest" description="Disordered" evidence="1">
    <location>
        <begin position="1"/>
        <end position="53"/>
    </location>
</feature>